<evidence type="ECO:0000256" key="8">
    <source>
        <dbReference type="ARBA" id="ARBA00030585"/>
    </source>
</evidence>
<evidence type="ECO:0000256" key="6">
    <source>
        <dbReference type="ARBA" id="ARBA00022741"/>
    </source>
</evidence>
<name>A0A9W6T659_CANBO</name>
<dbReference type="GO" id="GO:0006750">
    <property type="term" value="P:glutathione biosynthetic process"/>
    <property type="evidence" value="ECO:0007669"/>
    <property type="project" value="UniProtKB-UniRule"/>
</dbReference>
<evidence type="ECO:0000313" key="11">
    <source>
        <dbReference type="EMBL" id="GME76389.1"/>
    </source>
</evidence>
<dbReference type="EMBL" id="BSXN01002362">
    <property type="protein sequence ID" value="GME76389.1"/>
    <property type="molecule type" value="Genomic_DNA"/>
</dbReference>
<dbReference type="Pfam" id="PF03074">
    <property type="entry name" value="GCS"/>
    <property type="match status" value="1"/>
</dbReference>
<dbReference type="Gene3D" id="3.30.590.50">
    <property type="match status" value="2"/>
</dbReference>
<accession>A0A9W6T659</accession>
<keyword evidence="5 10" id="KW-0317">Glutathione biosynthesis</keyword>
<dbReference type="FunFam" id="3.30.590.50:FF:000002">
    <property type="entry name" value="Glutamate--cysteine ligase catalytic subunit"/>
    <property type="match status" value="1"/>
</dbReference>
<comment type="similarity">
    <text evidence="2 10">Belongs to the glutamate--cysteine ligase type 3 family.</text>
</comment>
<comment type="caution">
    <text evidence="11">The sequence shown here is derived from an EMBL/GenBank/DDBJ whole genome shotgun (WGS) entry which is preliminary data.</text>
</comment>
<dbReference type="GO" id="GO:0004357">
    <property type="term" value="F:glutamate-cysteine ligase activity"/>
    <property type="evidence" value="ECO:0007669"/>
    <property type="project" value="UniProtKB-UniRule"/>
</dbReference>
<proteinExistence type="inferred from homology"/>
<evidence type="ECO:0000256" key="1">
    <source>
        <dbReference type="ARBA" id="ARBA00005006"/>
    </source>
</evidence>
<dbReference type="InterPro" id="IPR004308">
    <property type="entry name" value="GCS"/>
</dbReference>
<dbReference type="InterPro" id="IPR014746">
    <property type="entry name" value="Gln_synth/guanido_kin_cat_dom"/>
</dbReference>
<evidence type="ECO:0000256" key="3">
    <source>
        <dbReference type="ARBA" id="ARBA00012220"/>
    </source>
</evidence>
<comment type="catalytic activity">
    <reaction evidence="10">
        <text>L-cysteine + L-glutamate + ATP = gamma-L-glutamyl-L-cysteine + ADP + phosphate + H(+)</text>
        <dbReference type="Rhea" id="RHEA:13285"/>
        <dbReference type="ChEBI" id="CHEBI:15378"/>
        <dbReference type="ChEBI" id="CHEBI:29985"/>
        <dbReference type="ChEBI" id="CHEBI:30616"/>
        <dbReference type="ChEBI" id="CHEBI:35235"/>
        <dbReference type="ChEBI" id="CHEBI:43474"/>
        <dbReference type="ChEBI" id="CHEBI:58173"/>
        <dbReference type="ChEBI" id="CHEBI:456216"/>
        <dbReference type="EC" id="6.3.2.2"/>
    </reaction>
</comment>
<organism evidence="11 12">
    <name type="scientific">Candida boidinii</name>
    <name type="common">Yeast</name>
    <dbReference type="NCBI Taxonomy" id="5477"/>
    <lineage>
        <taxon>Eukaryota</taxon>
        <taxon>Fungi</taxon>
        <taxon>Dikarya</taxon>
        <taxon>Ascomycota</taxon>
        <taxon>Saccharomycotina</taxon>
        <taxon>Pichiomycetes</taxon>
        <taxon>Pichiales</taxon>
        <taxon>Pichiaceae</taxon>
        <taxon>Ogataea</taxon>
        <taxon>Ogataea/Candida clade</taxon>
    </lineage>
</organism>
<comment type="pathway">
    <text evidence="1 10">Sulfur metabolism; glutathione biosynthesis; glutathione from L-cysteine and L-glutamate: step 1/2.</text>
</comment>
<gene>
    <name evidence="11" type="ORF">Cboi02_000515700</name>
</gene>
<dbReference type="SUPFAM" id="SSF55931">
    <property type="entry name" value="Glutamine synthetase/guanido kinase"/>
    <property type="match status" value="1"/>
</dbReference>
<dbReference type="GO" id="GO:0005524">
    <property type="term" value="F:ATP binding"/>
    <property type="evidence" value="ECO:0007669"/>
    <property type="project" value="UniProtKB-UniRule"/>
</dbReference>
<evidence type="ECO:0000256" key="9">
    <source>
        <dbReference type="ARBA" id="ARBA00032122"/>
    </source>
</evidence>
<dbReference type="EC" id="6.3.2.2" evidence="3 10"/>
<evidence type="ECO:0000256" key="5">
    <source>
        <dbReference type="ARBA" id="ARBA00022684"/>
    </source>
</evidence>
<evidence type="ECO:0000256" key="7">
    <source>
        <dbReference type="ARBA" id="ARBA00022840"/>
    </source>
</evidence>
<dbReference type="PANTHER" id="PTHR11164">
    <property type="entry name" value="GLUTAMATE CYSTEINE LIGASE"/>
    <property type="match status" value="1"/>
</dbReference>
<evidence type="ECO:0000256" key="4">
    <source>
        <dbReference type="ARBA" id="ARBA00022598"/>
    </source>
</evidence>
<evidence type="ECO:0000256" key="2">
    <source>
        <dbReference type="ARBA" id="ARBA00008100"/>
    </source>
</evidence>
<evidence type="ECO:0000256" key="10">
    <source>
        <dbReference type="RuleBase" id="RU367135"/>
    </source>
</evidence>
<keyword evidence="4 10" id="KW-0436">Ligase</keyword>
<keyword evidence="12" id="KW-1185">Reference proteome</keyword>
<dbReference type="Proteomes" id="UP001165120">
    <property type="component" value="Unassembled WGS sequence"/>
</dbReference>
<evidence type="ECO:0000313" key="12">
    <source>
        <dbReference type="Proteomes" id="UP001165120"/>
    </source>
</evidence>
<dbReference type="AlphaFoldDB" id="A0A9W6T659"/>
<keyword evidence="7 10" id="KW-0067">ATP-binding</keyword>
<sequence>MGLLSLGTPFHWMESRNYSEHVRDNGIEQLLHMFEAAKDRSNDEFLWGDEIEYMLVKFDDKKKKAKLSIDKDYILQDLGEEGKSYSLAEDNDVLFHPEYGRFMIEATPLKPYNGEKLSDYIYVQENMSKRREVAIAAIKDETIVPLTLTSFPRMGVADFTFPSAKPNGKASKSLFLPDEIINRHVRFPTLTANIRRRRGCKVAMNIPLFRDVNTRGEDEVDDTIPKDRNLFEPYDNEPADGAALKNHIYMDSMGFGMGSSCLQVTMQAPNLNRSRYLYDSLVNIAPLMLALTGAAPIFRGFLADQDVRWNVIAGAVDDRTPYERDVDALPGHKLTGNTLETGKLKKIPKSRYDSVDQYLGDINDSKDGFHFFNSKYNDSESSKVINEKVYNKLLENGFDPVLANHFAHLFIRDPIVIFNERLVQDNKTENDHFENIQSTNWQTLRFKPPTQAAIPSNKKVPGWRVEFRPMEIQITDFENAAFANFIVLLSLAILHNSPNMYLPISFAELNMNVAHKRDAAINEKFHFKV</sequence>
<keyword evidence="6 10" id="KW-0547">Nucleotide-binding</keyword>
<dbReference type="PANTHER" id="PTHR11164:SF0">
    <property type="entry name" value="GLUTAMATE--CYSTEINE LIGASE CATALYTIC SUBUNIT"/>
    <property type="match status" value="1"/>
</dbReference>
<protein>
    <recommendedName>
        <fullName evidence="3 10">Glutamate--cysteine ligase</fullName>
        <ecNumber evidence="3 10">6.3.2.2</ecNumber>
    </recommendedName>
    <alternativeName>
        <fullName evidence="9 10">Gamma-ECS</fullName>
    </alternativeName>
    <alternativeName>
        <fullName evidence="8 10">Gamma-glutamylcysteine synthetase</fullName>
    </alternativeName>
</protein>
<reference evidence="11" key="1">
    <citation type="submission" date="2023-04" db="EMBL/GenBank/DDBJ databases">
        <title>Candida boidinii NBRC 10035.</title>
        <authorList>
            <person name="Ichikawa N."/>
            <person name="Sato H."/>
            <person name="Tonouchi N."/>
        </authorList>
    </citation>
    <scope>NUCLEOTIDE SEQUENCE</scope>
    <source>
        <strain evidence="11">NBRC 10035</strain>
    </source>
</reference>